<dbReference type="NCBIfam" id="NF007000">
    <property type="entry name" value="PRK09463.1"/>
    <property type="match status" value="1"/>
</dbReference>
<evidence type="ECO:0000256" key="1">
    <source>
        <dbReference type="ARBA" id="ARBA00001974"/>
    </source>
</evidence>
<comment type="catalytic activity">
    <reaction evidence="11">
        <text>a long-chain 2,3-saturated fatty acyl-CoA + oxidized [electron-transfer flavoprotein] + H(+) = a long-chain (2E)-enoyl-CoA + reduced [electron-transfer flavoprotein]</text>
        <dbReference type="Rhea" id="RHEA:17721"/>
        <dbReference type="Rhea" id="RHEA-COMP:10685"/>
        <dbReference type="Rhea" id="RHEA-COMP:10686"/>
        <dbReference type="ChEBI" id="CHEBI:15378"/>
        <dbReference type="ChEBI" id="CHEBI:57692"/>
        <dbReference type="ChEBI" id="CHEBI:58307"/>
        <dbReference type="ChEBI" id="CHEBI:83721"/>
        <dbReference type="ChEBI" id="CHEBI:83727"/>
        <dbReference type="EC" id="1.3.8.8"/>
    </reaction>
</comment>
<keyword evidence="9" id="KW-0560">Oxidoreductase</keyword>
<dbReference type="PANTHER" id="PTHR48083:SF33">
    <property type="entry name" value="ACYL-COENZYME A DEHYDROGENASE"/>
    <property type="match status" value="1"/>
</dbReference>
<evidence type="ECO:0000259" key="12">
    <source>
        <dbReference type="Pfam" id="PF00441"/>
    </source>
</evidence>
<dbReference type="PANTHER" id="PTHR48083">
    <property type="entry name" value="MEDIUM-CHAIN SPECIFIC ACYL-COA DEHYDROGENASE, MITOCHONDRIAL-RELATED"/>
    <property type="match status" value="1"/>
</dbReference>
<dbReference type="Pfam" id="PF09317">
    <property type="entry name" value="ACDH_C"/>
    <property type="match status" value="1"/>
</dbReference>
<feature type="domain" description="Acyl-CoA dehydrogenase/oxidase C-terminal" evidence="12">
    <location>
        <begin position="363"/>
        <end position="510"/>
    </location>
</feature>
<dbReference type="InterPro" id="IPR009100">
    <property type="entry name" value="AcylCoA_DH/oxidase_NM_dom_sf"/>
</dbReference>
<reference evidence="16" key="1">
    <citation type="submission" date="2022-12" db="EMBL/GenBank/DDBJ databases">
        <title>Bacterial isolates from different developmental stages of Nematostella vectensis.</title>
        <authorList>
            <person name="Fraune S."/>
        </authorList>
    </citation>
    <scope>NUCLEOTIDE SEQUENCE</scope>
    <source>
        <strain evidence="16">G21630-S1</strain>
    </source>
</reference>
<evidence type="ECO:0000256" key="9">
    <source>
        <dbReference type="ARBA" id="ARBA00023002"/>
    </source>
</evidence>
<feature type="domain" description="Acyl-CoA dehydrogenase/oxidase N-terminal" evidence="14">
    <location>
        <begin position="138"/>
        <end position="236"/>
    </location>
</feature>
<dbReference type="InterPro" id="IPR006091">
    <property type="entry name" value="Acyl-CoA_Oxase/DH_mid-dom"/>
</dbReference>
<dbReference type="InterPro" id="IPR015396">
    <property type="entry name" value="FadE_C"/>
</dbReference>
<dbReference type="Gene3D" id="1.20.140.10">
    <property type="entry name" value="Butyryl-CoA Dehydrogenase, subunit A, domain 3"/>
    <property type="match status" value="2"/>
</dbReference>
<dbReference type="InterPro" id="IPR013786">
    <property type="entry name" value="AcylCoA_DH/ox_N"/>
</dbReference>
<evidence type="ECO:0000256" key="5">
    <source>
        <dbReference type="ARBA" id="ARBA00012040"/>
    </source>
</evidence>
<keyword evidence="17" id="KW-1185">Reference proteome</keyword>
<evidence type="ECO:0000256" key="7">
    <source>
        <dbReference type="ARBA" id="ARBA00022630"/>
    </source>
</evidence>
<evidence type="ECO:0000259" key="15">
    <source>
        <dbReference type="Pfam" id="PF09317"/>
    </source>
</evidence>
<evidence type="ECO:0000256" key="11">
    <source>
        <dbReference type="ARBA" id="ARBA00049247"/>
    </source>
</evidence>
<dbReference type="PROSITE" id="PS00072">
    <property type="entry name" value="ACYL_COA_DH_1"/>
    <property type="match status" value="1"/>
</dbReference>
<evidence type="ECO:0000256" key="2">
    <source>
        <dbReference type="ARBA" id="ARBA00005005"/>
    </source>
</evidence>
<gene>
    <name evidence="16" type="ORF">O4H49_00275</name>
</gene>
<evidence type="ECO:0000256" key="4">
    <source>
        <dbReference type="ARBA" id="ARBA00012033"/>
    </source>
</evidence>
<dbReference type="SUPFAM" id="SSF56645">
    <property type="entry name" value="Acyl-CoA dehydrogenase NM domain-like"/>
    <property type="match status" value="1"/>
</dbReference>
<comment type="pathway">
    <text evidence="2">Lipid metabolism; fatty acid beta-oxidation.</text>
</comment>
<dbReference type="EMBL" id="JAPWGY010000001">
    <property type="protein sequence ID" value="MCZ4279189.1"/>
    <property type="molecule type" value="Genomic_DNA"/>
</dbReference>
<dbReference type="InterPro" id="IPR037069">
    <property type="entry name" value="AcylCoA_DH/ox_N_sf"/>
</dbReference>
<accession>A0ABT4LDM9</accession>
<evidence type="ECO:0000256" key="8">
    <source>
        <dbReference type="ARBA" id="ARBA00022827"/>
    </source>
</evidence>
<keyword evidence="8" id="KW-0274">FAD</keyword>
<dbReference type="InterPro" id="IPR046373">
    <property type="entry name" value="Acyl-CoA_Oxase/DH_mid-dom_sf"/>
</dbReference>
<dbReference type="Pfam" id="PF02771">
    <property type="entry name" value="Acyl-CoA_dh_N"/>
    <property type="match status" value="1"/>
</dbReference>
<evidence type="ECO:0000259" key="13">
    <source>
        <dbReference type="Pfam" id="PF02770"/>
    </source>
</evidence>
<dbReference type="EC" id="1.3.8.8" evidence="5"/>
<sequence length="806" mass="87958">MTMVVAILIAILVLGTLLYLGRGYWAWIGAVLVLIAGGHFSGASPVLTGLVLILTGSLSLIFGMHSLRRSLLTRSLMKIVRRNLPVISETEQTALDAGTVWWDAELFTGRPNWKRLSEFNVTGLTAEEQAFLDGPVEEICRKTDDWKVAQDRDLSPEIWQELKDQKFFGMIIPKEYGGLGFSAQAHSAVVLKLSSRSLPLSVIVMVPNSLGPAELLLHYGTDKQKKYYLPRLARGEEMPCFALTEPKAGSDAASIQSNGVLCKEKFEGKEVLGIRLNWRKRYITLAPVATVVGLAFQLHDPDGLLGTKKDLGITCALIPRETKGMTIGKRHDPMGVPFPNGPIEGKDVFIPLDWVIGGEKGVGQGWRMLMESLAAGRSVSLPSLSLGAAQLSTRVSGAYATVRRQFGTPIGKFEGVAERLARIGGLTYGMDAARRLTCAAVDAGERPSVLSGIAKAYLTENMRMIFLDAMDILGGAAICRGPRNLLSRAYDGIPIAITVEGANILTRSMIIFGQGSIRGHPFVPQELQSVAKNDLNAFDEAFWGHINFTASNAVRAGLDGLTGGCFIKVTGPKASRRHKQRLTRYCSAFVLLADVSMLVLGSSLKRRETLSGRLADALSWLYLATAAIKRFEDEGAQKDDQIYLDWFCAYAFQQIEQALITITHNYPVRYLGTLLRLRTFILGRTAHGPKDEQSLELSRRVMGEKGGRDRLAADLAVSKDSDEALGALEQAYAKVLEVAVLDDRIRDARKAGKLKGVPREELHEAAAKEGIITAEEFKELQAAEALADAVIEVDSFTPAAYKKLKG</sequence>
<keyword evidence="7" id="KW-0285">Flavoprotein</keyword>
<evidence type="ECO:0000313" key="16">
    <source>
        <dbReference type="EMBL" id="MCZ4279189.1"/>
    </source>
</evidence>
<feature type="domain" description="Acyl-CoA dehydrogenase C-terminal bacterial-type" evidence="15">
    <location>
        <begin position="517"/>
        <end position="796"/>
    </location>
</feature>
<evidence type="ECO:0000313" key="17">
    <source>
        <dbReference type="Proteomes" id="UP001069802"/>
    </source>
</evidence>
<feature type="domain" description="Acyl-CoA oxidase/dehydrogenase middle" evidence="13">
    <location>
        <begin position="240"/>
        <end position="348"/>
    </location>
</feature>
<comment type="catalytic activity">
    <reaction evidence="10">
        <text>a medium-chain 2,3-saturated fatty acyl-CoA + oxidized [electron-transfer flavoprotein] + H(+) = a medium-chain (2E)-enoyl-CoA + reduced [electron-transfer flavoprotein]</text>
        <dbReference type="Rhea" id="RHEA:14477"/>
        <dbReference type="Rhea" id="RHEA-COMP:10685"/>
        <dbReference type="Rhea" id="RHEA-COMP:10686"/>
        <dbReference type="ChEBI" id="CHEBI:15378"/>
        <dbReference type="ChEBI" id="CHEBI:57692"/>
        <dbReference type="ChEBI" id="CHEBI:58307"/>
        <dbReference type="ChEBI" id="CHEBI:83723"/>
        <dbReference type="ChEBI" id="CHEBI:83726"/>
        <dbReference type="EC" id="1.3.8.7"/>
    </reaction>
</comment>
<dbReference type="Pfam" id="PF00441">
    <property type="entry name" value="Acyl-CoA_dh_1"/>
    <property type="match status" value="1"/>
</dbReference>
<evidence type="ECO:0000256" key="6">
    <source>
        <dbReference type="ARBA" id="ARBA00020144"/>
    </source>
</evidence>
<proteinExistence type="inferred from homology"/>
<dbReference type="Gene3D" id="1.10.540.10">
    <property type="entry name" value="Acyl-CoA dehydrogenase/oxidase, N-terminal domain"/>
    <property type="match status" value="1"/>
</dbReference>
<comment type="similarity">
    <text evidence="3">Belongs to the acyl-CoA dehydrogenase family.</text>
</comment>
<dbReference type="SUPFAM" id="SSF47203">
    <property type="entry name" value="Acyl-CoA dehydrogenase C-terminal domain-like"/>
    <property type="match status" value="1"/>
</dbReference>
<dbReference type="Pfam" id="PF02770">
    <property type="entry name" value="Acyl-CoA_dh_M"/>
    <property type="match status" value="1"/>
</dbReference>
<comment type="caution">
    <text evidence="16">The sequence shown here is derived from an EMBL/GenBank/DDBJ whole genome shotgun (WGS) entry which is preliminary data.</text>
</comment>
<dbReference type="InterPro" id="IPR050741">
    <property type="entry name" value="Acyl-CoA_dehydrogenase"/>
</dbReference>
<dbReference type="Proteomes" id="UP001069802">
    <property type="component" value="Unassembled WGS sequence"/>
</dbReference>
<dbReference type="RefSeq" id="WP_269421404.1">
    <property type="nucleotide sequence ID" value="NZ_JAPWGY010000001.1"/>
</dbReference>
<comment type="cofactor">
    <cofactor evidence="1">
        <name>FAD</name>
        <dbReference type="ChEBI" id="CHEBI:57692"/>
    </cofactor>
</comment>
<dbReference type="InterPro" id="IPR009075">
    <property type="entry name" value="AcylCo_DH/oxidase_C"/>
</dbReference>
<evidence type="ECO:0000256" key="3">
    <source>
        <dbReference type="ARBA" id="ARBA00009347"/>
    </source>
</evidence>
<dbReference type="Gene3D" id="2.40.110.10">
    <property type="entry name" value="Butyryl-CoA Dehydrogenase, subunit A, domain 2"/>
    <property type="match status" value="1"/>
</dbReference>
<protein>
    <recommendedName>
        <fullName evidence="6">Acyl-coenzyme A dehydrogenase</fullName>
        <ecNumber evidence="4">1.3.8.7</ecNumber>
        <ecNumber evidence="5">1.3.8.8</ecNumber>
    </recommendedName>
</protein>
<name>A0ABT4LDM9_9PROT</name>
<evidence type="ECO:0000256" key="10">
    <source>
        <dbReference type="ARBA" id="ARBA00047882"/>
    </source>
</evidence>
<dbReference type="InterPro" id="IPR036250">
    <property type="entry name" value="AcylCo_DH-like_C"/>
</dbReference>
<evidence type="ECO:0000259" key="14">
    <source>
        <dbReference type="Pfam" id="PF02771"/>
    </source>
</evidence>
<dbReference type="InterPro" id="IPR006089">
    <property type="entry name" value="Acyl-CoA_DH_CS"/>
</dbReference>
<dbReference type="NCBIfam" id="NF009586">
    <property type="entry name" value="PRK13026.1"/>
    <property type="match status" value="1"/>
</dbReference>
<dbReference type="EC" id="1.3.8.7" evidence="4"/>
<organism evidence="16 17">
    <name type="scientific">Kiloniella laminariae</name>
    <dbReference type="NCBI Taxonomy" id="454162"/>
    <lineage>
        <taxon>Bacteria</taxon>
        <taxon>Pseudomonadati</taxon>
        <taxon>Pseudomonadota</taxon>
        <taxon>Alphaproteobacteria</taxon>
        <taxon>Rhodospirillales</taxon>
        <taxon>Kiloniellaceae</taxon>
        <taxon>Kiloniella</taxon>
    </lineage>
</organism>